<proteinExistence type="predicted"/>
<comment type="caution">
    <text evidence="2">The sequence shown here is derived from an EMBL/GenBank/DDBJ whole genome shotgun (WGS) entry which is preliminary data.</text>
</comment>
<reference evidence="2" key="1">
    <citation type="submission" date="2023-06" db="EMBL/GenBank/DDBJ databases">
        <title>Robiginitalea aurantiacus sp. nov. and Algoriphagus sediminis sp. nov., isolated from coastal sediment.</title>
        <authorList>
            <person name="Zhou Z.Y."/>
            <person name="An J."/>
            <person name="Jia Y.W."/>
            <person name="Du Z.J."/>
        </authorList>
    </citation>
    <scope>NUCLEOTIDE SEQUENCE</scope>
    <source>
        <strain evidence="2">M39</strain>
    </source>
</reference>
<organism evidence="2 3">
    <name type="scientific">Robiginitalea aurantiaca</name>
    <dbReference type="NCBI Taxonomy" id="3056915"/>
    <lineage>
        <taxon>Bacteria</taxon>
        <taxon>Pseudomonadati</taxon>
        <taxon>Bacteroidota</taxon>
        <taxon>Flavobacteriia</taxon>
        <taxon>Flavobacteriales</taxon>
        <taxon>Flavobacteriaceae</taxon>
        <taxon>Robiginitalea</taxon>
    </lineage>
</organism>
<dbReference type="Proteomes" id="UP001174839">
    <property type="component" value="Unassembled WGS sequence"/>
</dbReference>
<dbReference type="InterPro" id="IPR001279">
    <property type="entry name" value="Metallo-B-lactamas"/>
</dbReference>
<dbReference type="InterPro" id="IPR052926">
    <property type="entry name" value="Metallo-beta-lactamase_dom"/>
</dbReference>
<accession>A0ABT7WEY4</accession>
<feature type="domain" description="Metallo-beta-lactamase" evidence="1">
    <location>
        <begin position="56"/>
        <end position="117"/>
    </location>
</feature>
<dbReference type="PANTHER" id="PTHR13754">
    <property type="entry name" value="METALLO-BETA-LACTAMASE SUPERFAMILY PROTEIN"/>
    <property type="match status" value="1"/>
</dbReference>
<evidence type="ECO:0000313" key="2">
    <source>
        <dbReference type="EMBL" id="MDM9631475.1"/>
    </source>
</evidence>
<protein>
    <submittedName>
        <fullName evidence="2">MBL fold metallo-hydrolase</fullName>
    </submittedName>
</protein>
<name>A0ABT7WEY4_9FLAO</name>
<dbReference type="PANTHER" id="PTHR13754:SF13">
    <property type="entry name" value="METALLO-BETA-LACTAMASE SUPERFAMILY PROTEIN (AFU_ORTHOLOGUE AFUA_3G07630)"/>
    <property type="match status" value="1"/>
</dbReference>
<sequence>MTFKTTFIRHQILLIIIVLNSSFLTGQQDRKPVYELKITTLSTMLTNGKGIGEWGYSALIEVDGRKILFDTGARPETVLNNARELGIDLSDVEDVFLSHNHWDHTGGLLTLREALKKSNPNALKRVHVGDGIFSKRVNSDNTLLVTKEALEEDNVTFIVYSGQRELFPGVWITGPIQRIHDERNWSGNGKIETENGTIEDTIPEDQSLVIDTPEGYVLVSGCGHAGLVNTLEHIHANINKEAVFAIIGGFHLIQASDEQLNWTAGKLKDFGVSKIIGSHCTGINSLYALKETLGLNRSDAVVGSVGDSFNLETGIKAGIIAR</sequence>
<dbReference type="EMBL" id="JAUDUY010000003">
    <property type="protein sequence ID" value="MDM9631475.1"/>
    <property type="molecule type" value="Genomic_DNA"/>
</dbReference>
<dbReference type="Pfam" id="PF00753">
    <property type="entry name" value="Lactamase_B"/>
    <property type="match status" value="1"/>
</dbReference>
<evidence type="ECO:0000313" key="3">
    <source>
        <dbReference type="Proteomes" id="UP001174839"/>
    </source>
</evidence>
<gene>
    <name evidence="2" type="ORF">QU605_08330</name>
</gene>
<dbReference type="RefSeq" id="WP_289724830.1">
    <property type="nucleotide sequence ID" value="NZ_JAUDUY010000003.1"/>
</dbReference>
<evidence type="ECO:0000259" key="1">
    <source>
        <dbReference type="Pfam" id="PF00753"/>
    </source>
</evidence>
<dbReference type="Gene3D" id="3.60.15.10">
    <property type="entry name" value="Ribonuclease Z/Hydroxyacylglutathione hydrolase-like"/>
    <property type="match status" value="1"/>
</dbReference>
<dbReference type="InterPro" id="IPR036866">
    <property type="entry name" value="RibonucZ/Hydroxyglut_hydro"/>
</dbReference>
<dbReference type="CDD" id="cd07713">
    <property type="entry name" value="DHPS-like_MBL-fold"/>
    <property type="match status" value="1"/>
</dbReference>
<dbReference type="InterPro" id="IPR041712">
    <property type="entry name" value="DHPS-like_MBL-fold"/>
</dbReference>
<keyword evidence="3" id="KW-1185">Reference proteome</keyword>
<dbReference type="SUPFAM" id="SSF56281">
    <property type="entry name" value="Metallo-hydrolase/oxidoreductase"/>
    <property type="match status" value="1"/>
</dbReference>